<sequence>MKGKLLFVAGAAVGYVLGARAGRKRYEQIAAAASKVWNAPPVQRGVKQAQDFALDRVSELPAALLDGTKKAFAQVLTGRPGETSAPARRTTPPKAPIKPSASTSRAGSSSPAGATKTTAAKPAASKPAPKTTGAKASSTKASTAKKPAAASDTGSATTGETSDN</sequence>
<feature type="compositionally biased region" description="Low complexity" evidence="1">
    <location>
        <begin position="99"/>
        <end position="164"/>
    </location>
</feature>
<gene>
    <name evidence="2" type="ORF">CLV54_0267</name>
</gene>
<proteinExistence type="predicted"/>
<evidence type="ECO:0000313" key="2">
    <source>
        <dbReference type="EMBL" id="PJJ65238.1"/>
    </source>
</evidence>
<reference evidence="2 3" key="1">
    <citation type="submission" date="2017-11" db="EMBL/GenBank/DDBJ databases">
        <title>Genomic Encyclopedia of Archaeal and Bacterial Type Strains, Phase II (KMG-II): From Individual Species to Whole Genera.</title>
        <authorList>
            <person name="Goeker M."/>
        </authorList>
    </citation>
    <scope>NUCLEOTIDE SEQUENCE [LARGE SCALE GENOMIC DNA]</scope>
    <source>
        <strain evidence="2 3">DSM 25625</strain>
    </source>
</reference>
<name>A0A2M9C3Z3_9MICO</name>
<evidence type="ECO:0000256" key="1">
    <source>
        <dbReference type="SAM" id="MobiDB-lite"/>
    </source>
</evidence>
<dbReference type="EMBL" id="PGFB01000001">
    <property type="protein sequence ID" value="PJJ65238.1"/>
    <property type="molecule type" value="Genomic_DNA"/>
</dbReference>
<dbReference type="RefSeq" id="WP_100343158.1">
    <property type="nucleotide sequence ID" value="NZ_PGFB01000001.1"/>
</dbReference>
<keyword evidence="3" id="KW-1185">Reference proteome</keyword>
<organism evidence="2 3">
    <name type="scientific">Compostimonas suwonensis</name>
    <dbReference type="NCBI Taxonomy" id="1048394"/>
    <lineage>
        <taxon>Bacteria</taxon>
        <taxon>Bacillati</taxon>
        <taxon>Actinomycetota</taxon>
        <taxon>Actinomycetes</taxon>
        <taxon>Micrococcales</taxon>
        <taxon>Microbacteriaceae</taxon>
        <taxon>Compostimonas</taxon>
    </lineage>
</organism>
<dbReference type="AlphaFoldDB" id="A0A2M9C3Z3"/>
<evidence type="ECO:0000313" key="3">
    <source>
        <dbReference type="Proteomes" id="UP000230161"/>
    </source>
</evidence>
<protein>
    <submittedName>
        <fullName evidence="2">Uncharacterized protein</fullName>
    </submittedName>
</protein>
<comment type="caution">
    <text evidence="2">The sequence shown here is derived from an EMBL/GenBank/DDBJ whole genome shotgun (WGS) entry which is preliminary data.</text>
</comment>
<feature type="region of interest" description="Disordered" evidence="1">
    <location>
        <begin position="75"/>
        <end position="164"/>
    </location>
</feature>
<dbReference type="Proteomes" id="UP000230161">
    <property type="component" value="Unassembled WGS sequence"/>
</dbReference>
<accession>A0A2M9C3Z3</accession>